<dbReference type="Proteomes" id="UP000023152">
    <property type="component" value="Unassembled WGS sequence"/>
</dbReference>
<proteinExistence type="predicted"/>
<comment type="caution">
    <text evidence="1">The sequence shown here is derived from an EMBL/GenBank/DDBJ whole genome shotgun (WGS) entry which is preliminary data.</text>
</comment>
<evidence type="ECO:0000313" key="2">
    <source>
        <dbReference type="Proteomes" id="UP000023152"/>
    </source>
</evidence>
<reference evidence="1 2" key="1">
    <citation type="journal article" date="2013" name="Curr. Biol.">
        <title>The Genome of the Foraminiferan Reticulomyxa filosa.</title>
        <authorList>
            <person name="Glockner G."/>
            <person name="Hulsmann N."/>
            <person name="Schleicher M."/>
            <person name="Noegel A.A."/>
            <person name="Eichinger L."/>
            <person name="Gallinger C."/>
            <person name="Pawlowski J."/>
            <person name="Sierra R."/>
            <person name="Euteneuer U."/>
            <person name="Pillet L."/>
            <person name="Moustafa A."/>
            <person name="Platzer M."/>
            <person name="Groth M."/>
            <person name="Szafranski K."/>
            <person name="Schliwa M."/>
        </authorList>
    </citation>
    <scope>NUCLEOTIDE SEQUENCE [LARGE SCALE GENOMIC DNA]</scope>
</reference>
<dbReference type="EMBL" id="ASPP01010330">
    <property type="protein sequence ID" value="ETO22968.1"/>
    <property type="molecule type" value="Genomic_DNA"/>
</dbReference>
<dbReference type="AlphaFoldDB" id="X6NAP5"/>
<organism evidence="1 2">
    <name type="scientific">Reticulomyxa filosa</name>
    <dbReference type="NCBI Taxonomy" id="46433"/>
    <lineage>
        <taxon>Eukaryota</taxon>
        <taxon>Sar</taxon>
        <taxon>Rhizaria</taxon>
        <taxon>Retaria</taxon>
        <taxon>Foraminifera</taxon>
        <taxon>Monothalamids</taxon>
        <taxon>Reticulomyxidae</taxon>
        <taxon>Reticulomyxa</taxon>
    </lineage>
</organism>
<evidence type="ECO:0000313" key="1">
    <source>
        <dbReference type="EMBL" id="ETO22968.1"/>
    </source>
</evidence>
<accession>X6NAP5</accession>
<name>X6NAP5_RETFI</name>
<gene>
    <name evidence="1" type="ORF">RFI_14221</name>
</gene>
<keyword evidence="2" id="KW-1185">Reference proteome</keyword>
<protein>
    <submittedName>
        <fullName evidence="1">Uncharacterized protein</fullName>
    </submittedName>
</protein>
<sequence>MLTIMFIGANNEQEIDLLENNKSIPFECTKWDNKLYLCQCDISNVAMKTPILIKPCQQPVAISSVLPSQCIVKIVVASDHSIPNVEVAKAYLQHLLKNLHSNLCKTISLPLALKIVKCYVKYCSDRFSQSSGNWKDCILQSCSTNLYSVLNQVSSDPDVFWEQIQSVIFSIALLLSHVKDTNVLSDTLSPCYKLICNDNVGNFKAVTTRLTEMIGSSSADLQQSLHERVKSSKGCDKFKYLLWYNLLSSVQAHVDKDAHVIDMTKNLGQLSSENEILAMIEMEMRFYHSYTRIFPSEEMLLLTLFSFVTDEVIHIFICICLYCIPFCFEHCLHFPIQINTQMNNYFLVLKLMEKHVPNCGPQLEDFINIHRTKLESFGNRMKCKHGVDLIHVFISTMSTKHKPSKSFVPLACFMNSWIPNVRTPEQADLLFQLLREFPELCKNDQSCHEVMGNPLLLREKRFLRNNDNNQVEHLTKVFNAWLRQENGVIECIERIIEFSLDWSTFQTVYKQSEHKNDPTFRKLLEVLSKDQVDISFKKQLVGLIKFKWTKEFFGENTNHLDKKDRCECVKVVHGWVDIESQRTITCQMMDRLLEGFKPFNSKHWDKIICYFSSAEGGQLINLLIELKAKIKSNALQCLEILDNYCSWFAQLSGSILEQTIDVPTMIELVEKQKWSKLLILQDKIGNNAYFVKKTDLDHILTKFTIGNQYKNELDKFFEYCNINKQWFGDELNELEEQKKQLEKWSEWTLKTALQFDWRSVEKVKKILDAFAKISQSEISMSMWRALVAKEEAQWKLLPVAEMNTYQLCAWIRENEKELLAHHSKFDFEKYIHTWVEQEITVRWEDSKEKLLTSLYPHQPLDKIPDEAKSITYHLWDLIQKRKEAYFDLLRNYPPSHRTFSIHKITEMLGKLKFQWQSTYNALSQKTIPGEQINANFGFLRSMSTGQIKTQIRLLYKPYTCSMETLRLTEDEIKKLQKMTLSKFESKDAKNNETNLMHTIQTELNFGMPDLMDGSGILSIVNFICACKSEVELVCNEARSSPALGSNISFRRIINACDISPNLENWAQFMMFNVLLFPMTKNDFKKYETIANDLREVFHCFNCREALQLLRDSATVLSSLFHKDEQKYSMNWEDKEWQENKKLLISFDSMPMKDILAFWNNNKFFPLLMNINTFFFF</sequence>